<dbReference type="PANTHER" id="PTHR33989:SF4">
    <property type="entry name" value="PTS SYSTEM N,N'-DIACETYLCHITOBIOSE-SPECIFIC EIIC COMPONENT"/>
    <property type="match status" value="1"/>
</dbReference>
<gene>
    <name evidence="11" type="ORF">SAMN05660742_12220</name>
</gene>
<feature type="domain" description="PTS EIIC type-3" evidence="10">
    <location>
        <begin position="6"/>
        <end position="415"/>
    </location>
</feature>
<evidence type="ECO:0000256" key="2">
    <source>
        <dbReference type="ARBA" id="ARBA00022448"/>
    </source>
</evidence>
<evidence type="ECO:0000256" key="5">
    <source>
        <dbReference type="ARBA" id="ARBA00022692"/>
    </source>
</evidence>
<keyword evidence="4 8" id="KW-0762">Sugar transport</keyword>
<dbReference type="STRING" id="84035.SAMN05660742_12220"/>
<comment type="subcellular location">
    <subcellularLocation>
        <location evidence="1">Cell membrane</location>
        <topology evidence="1">Multi-pass membrane protein</topology>
    </subcellularLocation>
</comment>
<evidence type="ECO:0000256" key="1">
    <source>
        <dbReference type="ARBA" id="ARBA00004651"/>
    </source>
</evidence>
<organism evidence="11 12">
    <name type="scientific">Propionispira arboris</name>
    <dbReference type="NCBI Taxonomy" id="84035"/>
    <lineage>
        <taxon>Bacteria</taxon>
        <taxon>Bacillati</taxon>
        <taxon>Bacillota</taxon>
        <taxon>Negativicutes</taxon>
        <taxon>Selenomonadales</taxon>
        <taxon>Selenomonadaceae</taxon>
        <taxon>Propionispira</taxon>
    </lineage>
</organism>
<sequence length="437" mass="46810">MFSKKFEDTLMIIAEKVDENKYLNSVKDSFTVFMPFVIAGSFAVLLNSVLCSPKTGLAQWIPWLSNLSVAFTAMNFATLGIMSIPVIFLIAMNLAKHDKNPEYITGVVAVASYCSVIPEVVTITVDSVTGKAAGIPSAALGAQGLFVGMLLTIVIVRLFSKLTKINAIKIKMPPSVPVGITTSFNTLIPIMVTLVTASVAGALFHLATGVYINEFVYQVLQAPLEIVFQSPAGILAIVIFSQLFWFLGIHGGLVISPIRNPLMAVAIAANIAAAANGQVPDQAVTYGFWMNFVVAGGAGMIFSLILAIFMFSKREDHRMIAKLGLGPAIFNISEPVVFGLPLVLNPTFAIPFIFNSGIACAIALFFTKIGFMPCNIVDVPFGVPLILGAFIGHGWQGTIVQIISIAVAVVTWIPFVLMANKEAEKEVMKKAAEAEEV</sequence>
<dbReference type="GO" id="GO:0009401">
    <property type="term" value="P:phosphoenolpyruvate-dependent sugar phosphotransferase system"/>
    <property type="evidence" value="ECO:0007669"/>
    <property type="project" value="InterPro"/>
</dbReference>
<protein>
    <recommendedName>
        <fullName evidence="8">Permease IIC component</fullName>
    </recommendedName>
</protein>
<feature type="transmembrane region" description="Helical" evidence="9">
    <location>
        <begin position="286"/>
        <end position="311"/>
    </location>
</feature>
<dbReference type="GO" id="GO:0008982">
    <property type="term" value="F:protein-N(PI)-phosphohistidine-sugar phosphotransferase activity"/>
    <property type="evidence" value="ECO:0007669"/>
    <property type="project" value="UniProtKB-UniRule"/>
</dbReference>
<reference evidence="11 12" key="1">
    <citation type="submission" date="2016-10" db="EMBL/GenBank/DDBJ databases">
        <authorList>
            <person name="de Groot N.N."/>
        </authorList>
    </citation>
    <scope>NUCLEOTIDE SEQUENCE [LARGE SCALE GENOMIC DNA]</scope>
    <source>
        <strain evidence="11 12">DSM 2179</strain>
    </source>
</reference>
<dbReference type="PANTHER" id="PTHR33989">
    <property type="match status" value="1"/>
</dbReference>
<feature type="transmembrane region" description="Helical" evidence="9">
    <location>
        <begin position="103"/>
        <end position="125"/>
    </location>
</feature>
<evidence type="ECO:0000313" key="12">
    <source>
        <dbReference type="Proteomes" id="UP000199662"/>
    </source>
</evidence>
<evidence type="ECO:0000256" key="9">
    <source>
        <dbReference type="SAM" id="Phobius"/>
    </source>
</evidence>
<dbReference type="EMBL" id="FNZK01000022">
    <property type="protein sequence ID" value="SEJ89082.1"/>
    <property type="molecule type" value="Genomic_DNA"/>
</dbReference>
<dbReference type="InterPro" id="IPR004796">
    <property type="entry name" value="PTS_IIC_cello"/>
</dbReference>
<proteinExistence type="predicted"/>
<dbReference type="RefSeq" id="WP_091834714.1">
    <property type="nucleotide sequence ID" value="NZ_FNZK01000022.1"/>
</dbReference>
<comment type="function">
    <text evidence="8">The phosphoenolpyruvate-dependent sugar phosphotransferase system (PTS), a major carbohydrate active -transport system, catalyzes the phosphorylation of incoming sugar substrates concomitant with their translocation across the cell membrane.</text>
</comment>
<evidence type="ECO:0000256" key="7">
    <source>
        <dbReference type="ARBA" id="ARBA00023136"/>
    </source>
</evidence>
<accession>A0A1H7CPK0</accession>
<dbReference type="InterPro" id="IPR004501">
    <property type="entry name" value="PTS_EIIC_3"/>
</dbReference>
<keyword evidence="12" id="KW-1185">Reference proteome</keyword>
<feature type="transmembrane region" description="Helical" evidence="9">
    <location>
        <begin position="348"/>
        <end position="367"/>
    </location>
</feature>
<dbReference type="Pfam" id="PF02378">
    <property type="entry name" value="PTS_EIIC"/>
    <property type="match status" value="1"/>
</dbReference>
<dbReference type="PROSITE" id="PS51105">
    <property type="entry name" value="PTS_EIIC_TYPE_3"/>
    <property type="match status" value="1"/>
</dbReference>
<keyword evidence="6 9" id="KW-1133">Transmembrane helix</keyword>
<keyword evidence="5 9" id="KW-0812">Transmembrane</keyword>
<keyword evidence="7 8" id="KW-0472">Membrane</keyword>
<evidence type="ECO:0000259" key="10">
    <source>
        <dbReference type="PROSITE" id="PS51105"/>
    </source>
</evidence>
<evidence type="ECO:0000256" key="6">
    <source>
        <dbReference type="ARBA" id="ARBA00022989"/>
    </source>
</evidence>
<dbReference type="InterPro" id="IPR003352">
    <property type="entry name" value="PTS_EIIC"/>
</dbReference>
<feature type="transmembrane region" description="Helical" evidence="9">
    <location>
        <begin position="399"/>
        <end position="420"/>
    </location>
</feature>
<keyword evidence="2 8" id="KW-0813">Transport</keyword>
<evidence type="ECO:0000313" key="11">
    <source>
        <dbReference type="EMBL" id="SEJ89082.1"/>
    </source>
</evidence>
<keyword evidence="3 8" id="KW-1003">Cell membrane</keyword>
<dbReference type="InterPro" id="IPR051088">
    <property type="entry name" value="PTS_Sugar-EIIC/EIIB"/>
</dbReference>
<feature type="transmembrane region" description="Helical" evidence="9">
    <location>
        <begin position="137"/>
        <end position="159"/>
    </location>
</feature>
<evidence type="ECO:0000256" key="8">
    <source>
        <dbReference type="PIRNR" id="PIRNR006351"/>
    </source>
</evidence>
<dbReference type="AlphaFoldDB" id="A0A1H7CPK0"/>
<evidence type="ECO:0000256" key="4">
    <source>
        <dbReference type="ARBA" id="ARBA00022597"/>
    </source>
</evidence>
<feature type="transmembrane region" description="Helical" evidence="9">
    <location>
        <begin position="30"/>
        <end position="50"/>
    </location>
</feature>
<name>A0A1H7CPK0_9FIRM</name>
<feature type="transmembrane region" description="Helical" evidence="9">
    <location>
        <begin position="180"/>
        <end position="206"/>
    </location>
</feature>
<feature type="transmembrane region" description="Helical" evidence="9">
    <location>
        <begin position="70"/>
        <end position="91"/>
    </location>
</feature>
<feature type="transmembrane region" description="Helical" evidence="9">
    <location>
        <begin position="261"/>
        <end position="280"/>
    </location>
</feature>
<dbReference type="Proteomes" id="UP000199662">
    <property type="component" value="Unassembled WGS sequence"/>
</dbReference>
<feature type="transmembrane region" description="Helical" evidence="9">
    <location>
        <begin position="374"/>
        <end position="393"/>
    </location>
</feature>
<feature type="transmembrane region" description="Helical" evidence="9">
    <location>
        <begin position="226"/>
        <end position="249"/>
    </location>
</feature>
<dbReference type="PIRSF" id="PIRSF006351">
    <property type="entry name" value="PTS_EIIC-Cellobiose"/>
    <property type="match status" value="1"/>
</dbReference>
<feature type="transmembrane region" description="Helical" evidence="9">
    <location>
        <begin position="323"/>
        <end position="342"/>
    </location>
</feature>
<dbReference type="GO" id="GO:0005886">
    <property type="term" value="C:plasma membrane"/>
    <property type="evidence" value="ECO:0007669"/>
    <property type="project" value="UniProtKB-SubCell"/>
</dbReference>
<dbReference type="NCBIfam" id="TIGR00410">
    <property type="entry name" value="lacE"/>
    <property type="match status" value="1"/>
</dbReference>
<evidence type="ECO:0000256" key="3">
    <source>
        <dbReference type="ARBA" id="ARBA00022475"/>
    </source>
</evidence>